<feature type="region of interest" description="Disordered" evidence="1">
    <location>
        <begin position="1"/>
        <end position="23"/>
    </location>
</feature>
<comment type="caution">
    <text evidence="2">The sequence shown here is derived from an EMBL/GenBank/DDBJ whole genome shotgun (WGS) entry which is preliminary data.</text>
</comment>
<evidence type="ECO:0000313" key="3">
    <source>
        <dbReference type="Proteomes" id="UP000886520"/>
    </source>
</evidence>
<accession>A0A9D4VA92</accession>
<proteinExistence type="predicted"/>
<feature type="compositionally biased region" description="Basic and acidic residues" evidence="1">
    <location>
        <begin position="7"/>
        <end position="19"/>
    </location>
</feature>
<name>A0A9D4VA92_ADICA</name>
<dbReference type="EMBL" id="JABFUD020000003">
    <property type="protein sequence ID" value="KAI5082634.1"/>
    <property type="molecule type" value="Genomic_DNA"/>
</dbReference>
<sequence length="117" mass="12911">MRGSGGRKLEAGRAGEQGHRPHRWMSKITTINLRKFSLGDLAAGDLEPYRAALFVFAADHEQAGLGEAHGFAKLVKAFRIGQAVPPLAHHPHSRHAPQRKLCEAHLQNLIWNVLQAL</sequence>
<gene>
    <name evidence="2" type="ORF">GOP47_0002377</name>
</gene>
<dbReference type="AlphaFoldDB" id="A0A9D4VA92"/>
<evidence type="ECO:0000313" key="2">
    <source>
        <dbReference type="EMBL" id="KAI5082634.1"/>
    </source>
</evidence>
<organism evidence="2 3">
    <name type="scientific">Adiantum capillus-veneris</name>
    <name type="common">Maidenhair fern</name>
    <dbReference type="NCBI Taxonomy" id="13818"/>
    <lineage>
        <taxon>Eukaryota</taxon>
        <taxon>Viridiplantae</taxon>
        <taxon>Streptophyta</taxon>
        <taxon>Embryophyta</taxon>
        <taxon>Tracheophyta</taxon>
        <taxon>Polypodiopsida</taxon>
        <taxon>Polypodiidae</taxon>
        <taxon>Polypodiales</taxon>
        <taxon>Pteridineae</taxon>
        <taxon>Pteridaceae</taxon>
        <taxon>Vittarioideae</taxon>
        <taxon>Adiantum</taxon>
    </lineage>
</organism>
<reference evidence="2" key="1">
    <citation type="submission" date="2021-01" db="EMBL/GenBank/DDBJ databases">
        <title>Adiantum capillus-veneris genome.</title>
        <authorList>
            <person name="Fang Y."/>
            <person name="Liao Q."/>
        </authorList>
    </citation>
    <scope>NUCLEOTIDE SEQUENCE</scope>
    <source>
        <strain evidence="2">H3</strain>
        <tissue evidence="2">Leaf</tissue>
    </source>
</reference>
<evidence type="ECO:0000256" key="1">
    <source>
        <dbReference type="SAM" id="MobiDB-lite"/>
    </source>
</evidence>
<dbReference type="Proteomes" id="UP000886520">
    <property type="component" value="Chromosome 2"/>
</dbReference>
<keyword evidence="3" id="KW-1185">Reference proteome</keyword>
<protein>
    <submittedName>
        <fullName evidence="2">Uncharacterized protein</fullName>
    </submittedName>
</protein>